<proteinExistence type="predicted"/>
<evidence type="ECO:0000313" key="2">
    <source>
        <dbReference type="Proteomes" id="UP001220395"/>
    </source>
</evidence>
<dbReference type="Proteomes" id="UP001220395">
    <property type="component" value="Chromosome"/>
</dbReference>
<dbReference type="EMBL" id="CP117411">
    <property type="protein sequence ID" value="WCT72073.1"/>
    <property type="molecule type" value="Genomic_DNA"/>
</dbReference>
<accession>A0ABY7TG88</accession>
<name>A0ABY7TG88_9SPHN</name>
<dbReference type="RefSeq" id="WP_273686023.1">
    <property type="nucleotide sequence ID" value="NZ_CP117411.1"/>
</dbReference>
<gene>
    <name evidence="1" type="ORF">PQ455_10475</name>
</gene>
<evidence type="ECO:0000313" key="1">
    <source>
        <dbReference type="EMBL" id="WCT72073.1"/>
    </source>
</evidence>
<keyword evidence="2" id="KW-1185">Reference proteome</keyword>
<protein>
    <recommendedName>
        <fullName evidence="3">Pectate lyase superfamily protein domain-containing protein</fullName>
    </recommendedName>
</protein>
<evidence type="ECO:0008006" key="3">
    <source>
        <dbReference type="Google" id="ProtNLM"/>
    </source>
</evidence>
<organism evidence="1 2">
    <name type="scientific">Sphingomonas naphthae</name>
    <dbReference type="NCBI Taxonomy" id="1813468"/>
    <lineage>
        <taxon>Bacteria</taxon>
        <taxon>Pseudomonadati</taxon>
        <taxon>Pseudomonadota</taxon>
        <taxon>Alphaproteobacteria</taxon>
        <taxon>Sphingomonadales</taxon>
        <taxon>Sphingomonadaceae</taxon>
        <taxon>Sphingomonas</taxon>
    </lineage>
</organism>
<sequence length="822" mass="86730">MIELETRRLDQLARRNTLNPTDLIAVQAPGGEMQAMDFQRLLSTVGPAAIAALGSSDLPLSAADGALALVYGDAAIGRNGYYLKQGAPGGGSWVRSYLFVGDKGDPGGNAMAVGPFNNVSGLLVPNGTDLILCSGYGSYGDGSYPLLRYDGGLNAAYVAANPYSSVLTSNGRVFRLAHDGGEVNSRHFGALGGATTDALSPTTYGNLPDDWARLQAAIDYSIANGLKLYTPKGGYKVSKPLFIAKRSSGGAWDFVTLKWRGDGGNIGYNRASTVITSTFGDLFVVGLQGGRGCTIESIQIVGRNTYGYPAQIEQILNPAFFLNNGVRDSRYSPHTGIAVDPFGGNTVPSDGGWPGYAAYYSNTPPASAGLVFREVSVVNTVCAFLTDAVGQSNGSSEFHWYDCFLQFNRIGVATTQTQARSYFWHGGTVFGSEFAFSGLHYGARNGPVPHIFGLNIGFIKYIFAAYGSHAEPAAKVYDMHAESFASLGFIGGSYAAALYGASFFNCHLNMATGSKFADVFMYANVPVKFDSCSFETGTMVPHKLFTPAGKNVTFENCSIGGSGLNAANSPYGGEVQLGPTPARSGLFRFISSMIINDGVLGNGNGNNNIDQIQMAGGPNLHDRSYACSGQKLVFMNEPLNEYRIGVGVASISLGSTAVTANGDGTATFLAPDPSIFRIGDTVSTEELPIEDWFGNVTRQPYYADVLGRVTAISGSAVTVTGVGTSFYSANYTLSLTWWMRFHYPNTGVTTAGSADITGVSYAPSWRKGDHIRGAGIPVGARVENVSGTTVTIDRAATASASGVRLYDADVQKLPSTSFVVPT</sequence>
<reference evidence="1 2" key="1">
    <citation type="submission" date="2023-02" db="EMBL/GenBank/DDBJ databases">
        <title>Genome sequence of Sphingomonas naphthae.</title>
        <authorList>
            <person name="Kim S."/>
            <person name="Heo J."/>
            <person name="Kwon S.-W."/>
        </authorList>
    </citation>
    <scope>NUCLEOTIDE SEQUENCE [LARGE SCALE GENOMIC DNA]</scope>
    <source>
        <strain evidence="1 2">KACC 18716</strain>
    </source>
</reference>